<name>A0A1H6JT48_9ACTN</name>
<evidence type="ECO:0000313" key="2">
    <source>
        <dbReference type="EMBL" id="SEH65448.1"/>
    </source>
</evidence>
<evidence type="ECO:0000313" key="3">
    <source>
        <dbReference type="Proteomes" id="UP000199135"/>
    </source>
</evidence>
<sequence length="134" mass="14605">MTGDLRCRDCIFLSEKTGLLRSHAVCIQGSRRGRQRVSEDNRACGHFKPQMVKPGLSLVRTLEKGVRHSYDVLSSQTGEVEAPKADGGQQVDATDLDLAALEARAAAAEARAQALEAKAALAEARARARRYNER</sequence>
<dbReference type="RefSeq" id="WP_078687205.1">
    <property type="nucleotide sequence ID" value="NZ_FNWT01000010.1"/>
</dbReference>
<organism evidence="2 3">
    <name type="scientific">Parafannyhessea umbonata</name>
    <dbReference type="NCBI Taxonomy" id="604330"/>
    <lineage>
        <taxon>Bacteria</taxon>
        <taxon>Bacillati</taxon>
        <taxon>Actinomycetota</taxon>
        <taxon>Coriobacteriia</taxon>
        <taxon>Coriobacteriales</taxon>
        <taxon>Atopobiaceae</taxon>
        <taxon>Parafannyhessea</taxon>
    </lineage>
</organism>
<proteinExistence type="predicted"/>
<dbReference type="Proteomes" id="UP000199135">
    <property type="component" value="Unassembled WGS sequence"/>
</dbReference>
<protein>
    <submittedName>
        <fullName evidence="2">Uncharacterized protein</fullName>
    </submittedName>
</protein>
<reference evidence="2 3" key="1">
    <citation type="submission" date="2016-10" db="EMBL/GenBank/DDBJ databases">
        <authorList>
            <person name="Varghese N."/>
            <person name="Submissions S."/>
        </authorList>
    </citation>
    <scope>NUCLEOTIDE SEQUENCE [LARGE SCALE GENOMIC DNA]</scope>
    <source>
        <strain evidence="2 3">WCP15</strain>
    </source>
</reference>
<dbReference type="EMBL" id="FNWT01000010">
    <property type="protein sequence ID" value="SEH65448.1"/>
    <property type="molecule type" value="Genomic_DNA"/>
</dbReference>
<comment type="caution">
    <text evidence="2">The sequence shown here is derived from an EMBL/GenBank/DDBJ whole genome shotgun (WGS) entry which is preliminary data.</text>
</comment>
<gene>
    <name evidence="2" type="ORF">SAMN05216447_11032</name>
</gene>
<accession>A0A1H6JT48</accession>
<keyword evidence="1" id="KW-0175">Coiled coil</keyword>
<evidence type="ECO:0000256" key="1">
    <source>
        <dbReference type="SAM" id="Coils"/>
    </source>
</evidence>
<feature type="coiled-coil region" evidence="1">
    <location>
        <begin position="91"/>
        <end position="134"/>
    </location>
</feature>
<keyword evidence="3" id="KW-1185">Reference proteome</keyword>